<dbReference type="Proteomes" id="UP000007110">
    <property type="component" value="Unassembled WGS sequence"/>
</dbReference>
<dbReference type="FunFam" id="3.30.9.10:FF:000111">
    <property type="entry name" value="Ubiquinone biosynthesis monooxygenase COQ6, mitochondrial"/>
    <property type="match status" value="1"/>
</dbReference>
<evidence type="ECO:0000256" key="5">
    <source>
        <dbReference type="ARBA" id="ARBA00022792"/>
    </source>
</evidence>
<dbReference type="GO" id="GO:0071949">
    <property type="term" value="F:FAD binding"/>
    <property type="evidence" value="ECO:0007669"/>
    <property type="project" value="InterPro"/>
</dbReference>
<name>A0A7M7PSQ5_STRPU</name>
<feature type="domain" description="FAD-binding" evidence="15">
    <location>
        <begin position="112"/>
        <end position="383"/>
    </location>
</feature>
<dbReference type="Pfam" id="PF01494">
    <property type="entry name" value="FAD_binding_3"/>
    <property type="match status" value="2"/>
</dbReference>
<dbReference type="OrthoDB" id="683240at2759"/>
<keyword evidence="6 14" id="KW-0274">FAD</keyword>
<dbReference type="InterPro" id="IPR000689">
    <property type="entry name" value="UbQ_mOase_COQ6"/>
</dbReference>
<evidence type="ECO:0000256" key="3">
    <source>
        <dbReference type="ARBA" id="ARBA00022630"/>
    </source>
</evidence>
<keyword evidence="12 14" id="KW-0472">Membrane</keyword>
<dbReference type="NCBIfam" id="TIGR01988">
    <property type="entry name" value="Ubi-OHases"/>
    <property type="match status" value="1"/>
</dbReference>
<dbReference type="KEGG" id="spu:576995"/>
<comment type="function">
    <text evidence="14">FAD-dependent monooxygenase required for two non-consecutive steps during ubiquinone biosynthesis. Required for the C5-ring hydroxylation during ubiquinone biosynthesis by catalyzing the hydroxylation of 4-hydroxy-3-(all-trans-polyprenyl)benzoic acid to 3,4-dihydroxy-5-(all-trans-polyprenyl)benzoic acid. Also acts downstream of coq4, for the C1-hydroxylation during ubiquinone biosynthesis by catalyzing the hydroxylation of 2-methoxy-6-(all-trans-polyprenyl)phenol to 2-methoxy-6-(all-trans-polyprenyl)benzene-1,4-diol. The electrons required for the hydroxylation reaction are funneled indirectly to coq6 from NADPH via a ferredoxin/ferredoxin reductase system.</text>
</comment>
<dbReference type="FunCoup" id="A0A7M7PSQ5">
    <property type="interactions" value="1869"/>
</dbReference>
<dbReference type="InterPro" id="IPR002938">
    <property type="entry name" value="FAD-bd"/>
</dbReference>
<dbReference type="UniPathway" id="UPA00232"/>
<dbReference type="PANTHER" id="PTHR43876">
    <property type="entry name" value="UBIQUINONE BIOSYNTHESIS MONOOXYGENASE COQ6, MITOCHONDRIAL"/>
    <property type="match status" value="1"/>
</dbReference>
<evidence type="ECO:0000256" key="12">
    <source>
        <dbReference type="ARBA" id="ARBA00023136"/>
    </source>
</evidence>
<proteinExistence type="inferred from homology"/>
<comment type="catalytic activity">
    <reaction evidence="14">
        <text>a 2-methoxy-6-(all-trans-polyprenyl)phenol + 2 reduced [2Fe-2S]-[ferredoxin] + O2 + 2 H(+) = a 2-methoxy-6-(all-trans-polyprenyl)benzene-1,4-diol + 2 oxidized [2Fe-2S]-[ferredoxin] + H2O</text>
        <dbReference type="Rhea" id="RHEA:81183"/>
        <dbReference type="Rhea" id="RHEA-COMP:9551"/>
        <dbReference type="Rhea" id="RHEA-COMP:10000"/>
        <dbReference type="Rhea" id="RHEA-COMP:10001"/>
        <dbReference type="Rhea" id="RHEA-COMP:10858"/>
        <dbReference type="ChEBI" id="CHEBI:15377"/>
        <dbReference type="ChEBI" id="CHEBI:15378"/>
        <dbReference type="ChEBI" id="CHEBI:15379"/>
        <dbReference type="ChEBI" id="CHEBI:33737"/>
        <dbReference type="ChEBI" id="CHEBI:33738"/>
        <dbReference type="ChEBI" id="CHEBI:62731"/>
        <dbReference type="ChEBI" id="CHEBI:84166"/>
        <dbReference type="EC" id="1.14.15.46"/>
    </reaction>
</comment>
<evidence type="ECO:0000256" key="13">
    <source>
        <dbReference type="ARBA" id="ARBA00023273"/>
    </source>
</evidence>
<dbReference type="PROSITE" id="PS01304">
    <property type="entry name" value="UBIH"/>
    <property type="match status" value="1"/>
</dbReference>
<dbReference type="InParanoid" id="A0A7M7PSQ5"/>
<dbReference type="GO" id="GO:0016712">
    <property type="term" value="F:oxidoreductase activity, acting on paired donors, with incorporation or reduction of molecular oxygen, reduced flavin or flavoprotein as one donor, and incorporation of one atom of oxygen"/>
    <property type="evidence" value="ECO:0007669"/>
    <property type="project" value="UniProtKB-UniRule"/>
</dbReference>
<keyword evidence="11 14" id="KW-0496">Mitochondrion</keyword>
<sequence length="545" mass="59470">MNKMHRPVLQILAQISRGGICQNRFALPALALPSSSSSPILKKRCCRCYGSKSSAANHNGQKYSGGSHLRSGAVHSRQSRAMMVTMNKVDSVPKKTRPVVGSWQTTSEDELYDVVIVGGGMAGQAMACALGFEPSLGDHRILLLEQGKRPMQLNELPSKYSNRVCSLNHNSVKLLTDVGAWHHMAEMRVKPFRRMQVWDACSDALIAFNKSADLSEDMAYIVENDVTNAALSRQLGERGNIEVQYEKRLTSIQIPPQGLFEEESWAQLHLDDDSIIKTRLIIGADGARSGVRKLAGLKEIGWDYDQWGVVATLQLAEPTENIVAWQRFLPSGPIALLPLTDDQSSLVWSTSKEHSKELVNMDEQDFTEAVNNAFWDDSHHNQSVDAATQLFEGLLSVIKPDGSSIRQLPPSIAGVGASSRASFPLGLCHAPRYITDRVALIGDAAHRVHPLAGQGINLGFGDVTSLTQVLSEAASMGKDLGSVSHLEEYETQRQRHILPVMGTIDALKRLYSTDNPAAVLIRSLGLQATNALGPIKDRIIASAAT</sequence>
<dbReference type="PANTHER" id="PTHR43876:SF7">
    <property type="entry name" value="UBIQUINONE BIOSYNTHESIS MONOOXYGENASE COQ6, MITOCHONDRIAL"/>
    <property type="match status" value="1"/>
</dbReference>
<evidence type="ECO:0000256" key="1">
    <source>
        <dbReference type="ARBA" id="ARBA00001974"/>
    </source>
</evidence>
<dbReference type="AlphaFoldDB" id="A0A7M7PSQ5"/>
<keyword evidence="13" id="KW-0966">Cell projection</keyword>
<keyword evidence="5 14" id="KW-0999">Mitochondrion inner membrane</keyword>
<evidence type="ECO:0000256" key="2">
    <source>
        <dbReference type="ARBA" id="ARBA00005349"/>
    </source>
</evidence>
<reference evidence="16" key="2">
    <citation type="submission" date="2021-01" db="UniProtKB">
        <authorList>
            <consortium name="EnsemblMetazoa"/>
        </authorList>
    </citation>
    <scope>IDENTIFICATION</scope>
</reference>
<evidence type="ECO:0000256" key="10">
    <source>
        <dbReference type="ARBA" id="ARBA00023034"/>
    </source>
</evidence>
<dbReference type="InterPro" id="IPR051205">
    <property type="entry name" value="UbiH/COQ6_monooxygenase"/>
</dbReference>
<keyword evidence="17" id="KW-1185">Reference proteome</keyword>
<dbReference type="InterPro" id="IPR018168">
    <property type="entry name" value="Ubi_Hdrlase_CS"/>
</dbReference>
<comment type="subcellular location">
    <subcellularLocation>
        <location evidence="14">Mitochondrion inner membrane</location>
        <topology evidence="14">Peripheral membrane protein</topology>
        <orientation evidence="14">Matrix side</orientation>
    </subcellularLocation>
</comment>
<dbReference type="EC" id="1.14.15.46" evidence="14"/>
<evidence type="ECO:0000256" key="8">
    <source>
        <dbReference type="ARBA" id="ARBA00023002"/>
    </source>
</evidence>
<comment type="catalytic activity">
    <reaction evidence="14">
        <text>a 4-hydroxy-3-(all-trans-polyprenyl)benzoate + 2 reduced [2Fe-2S]-[ferredoxin] + O2 + 2 H(+) = a 3,4-dihydroxy-5-(all-trans-polyprenyl)benzoate + 2 oxidized [2Fe-2S]-[ferredoxin] + H2O</text>
        <dbReference type="Rhea" id="RHEA:81195"/>
        <dbReference type="Rhea" id="RHEA-COMP:9514"/>
        <dbReference type="Rhea" id="RHEA-COMP:10000"/>
        <dbReference type="Rhea" id="RHEA-COMP:10001"/>
        <dbReference type="Rhea" id="RHEA-COMP:10930"/>
        <dbReference type="ChEBI" id="CHEBI:15377"/>
        <dbReference type="ChEBI" id="CHEBI:15378"/>
        <dbReference type="ChEBI" id="CHEBI:15379"/>
        <dbReference type="ChEBI" id="CHEBI:33737"/>
        <dbReference type="ChEBI" id="CHEBI:33738"/>
        <dbReference type="ChEBI" id="CHEBI:64694"/>
        <dbReference type="ChEBI" id="CHEBI:78396"/>
        <dbReference type="EC" id="1.14.15.45"/>
    </reaction>
</comment>
<comment type="subunit">
    <text evidence="14">Component of a multi-subunit COQ enzyme complex.</text>
</comment>
<keyword evidence="10" id="KW-0333">Golgi apparatus</keyword>
<keyword evidence="8 14" id="KW-0560">Oxidoreductase</keyword>
<dbReference type="OMA" id="VKQMQVW"/>
<comment type="cofactor">
    <cofactor evidence="1 14">
        <name>FAD</name>
        <dbReference type="ChEBI" id="CHEBI:57692"/>
    </cofactor>
</comment>
<dbReference type="GO" id="GO:0120538">
    <property type="term" value="F:2-methoxy-6-polyprenolphenol 4-hydroxylase activity"/>
    <property type="evidence" value="ECO:0007669"/>
    <property type="project" value="UniProtKB-EC"/>
</dbReference>
<protein>
    <recommendedName>
        <fullName evidence="14">Ubiquinone biosynthesis monooxygenase COQ6, mitochondrial</fullName>
        <ecNumber evidence="14">1.14.15.45</ecNumber>
    </recommendedName>
    <alternativeName>
        <fullName evidence="14">2-methoxy-6-polyprenolphenol 4-hydroxylase</fullName>
        <ecNumber evidence="14">1.14.15.46</ecNumber>
    </alternativeName>
</protein>
<keyword evidence="7" id="KW-0809">Transit peptide</keyword>
<evidence type="ECO:0000256" key="9">
    <source>
        <dbReference type="ARBA" id="ARBA00023033"/>
    </source>
</evidence>
<dbReference type="NCBIfam" id="TIGR01989">
    <property type="entry name" value="COQ6"/>
    <property type="match status" value="1"/>
</dbReference>
<dbReference type="FunFam" id="3.50.50.60:FF:000066">
    <property type="entry name" value="Ubiquinone biosynthesis monooxygenase COQ6, mitochondrial"/>
    <property type="match status" value="1"/>
</dbReference>
<dbReference type="PRINTS" id="PR00420">
    <property type="entry name" value="RNGMNOXGNASE"/>
</dbReference>
<dbReference type="HAMAP" id="MF_03193">
    <property type="entry name" value="COQ6_monooxygenase"/>
    <property type="match status" value="1"/>
</dbReference>
<dbReference type="GeneID" id="576995"/>
<dbReference type="Gene3D" id="3.50.50.60">
    <property type="entry name" value="FAD/NAD(P)-binding domain"/>
    <property type="match status" value="2"/>
</dbReference>
<dbReference type="CTD" id="51004"/>
<evidence type="ECO:0000256" key="4">
    <source>
        <dbReference type="ARBA" id="ARBA00022688"/>
    </source>
</evidence>
<feature type="domain" description="FAD-binding" evidence="15">
    <location>
        <begin position="429"/>
        <end position="496"/>
    </location>
</feature>
<evidence type="ECO:0000313" key="17">
    <source>
        <dbReference type="Proteomes" id="UP000007110"/>
    </source>
</evidence>
<dbReference type="FunFam" id="3.50.50.60:FF:000086">
    <property type="entry name" value="Ubiquinone biosynthesis monooxygenase COQ6, mitochondrial"/>
    <property type="match status" value="1"/>
</dbReference>
<evidence type="ECO:0000256" key="6">
    <source>
        <dbReference type="ARBA" id="ARBA00022827"/>
    </source>
</evidence>
<organism evidence="16 17">
    <name type="scientific">Strongylocentrotus purpuratus</name>
    <name type="common">Purple sea urchin</name>
    <dbReference type="NCBI Taxonomy" id="7668"/>
    <lineage>
        <taxon>Eukaryota</taxon>
        <taxon>Metazoa</taxon>
        <taxon>Echinodermata</taxon>
        <taxon>Eleutherozoa</taxon>
        <taxon>Echinozoa</taxon>
        <taxon>Echinoidea</taxon>
        <taxon>Euechinoidea</taxon>
        <taxon>Echinacea</taxon>
        <taxon>Camarodonta</taxon>
        <taxon>Echinidea</taxon>
        <taxon>Strongylocentrotidae</taxon>
        <taxon>Strongylocentrotus</taxon>
    </lineage>
</organism>
<dbReference type="GO" id="GO:0106364">
    <property type="term" value="F:4-hydroxy-3-all-trans-polyprenylbenzoate oxygenase activity"/>
    <property type="evidence" value="ECO:0007669"/>
    <property type="project" value="UniProtKB-EC"/>
</dbReference>
<dbReference type="GO" id="GO:0031314">
    <property type="term" value="C:extrinsic component of mitochondrial inner membrane"/>
    <property type="evidence" value="ECO:0007669"/>
    <property type="project" value="UniProtKB-UniRule"/>
</dbReference>
<dbReference type="InterPro" id="IPR036188">
    <property type="entry name" value="FAD/NAD-bd_sf"/>
</dbReference>
<evidence type="ECO:0000256" key="7">
    <source>
        <dbReference type="ARBA" id="ARBA00022946"/>
    </source>
</evidence>
<evidence type="ECO:0000259" key="15">
    <source>
        <dbReference type="Pfam" id="PF01494"/>
    </source>
</evidence>
<dbReference type="GO" id="GO:0006744">
    <property type="term" value="P:ubiquinone biosynthetic process"/>
    <property type="evidence" value="ECO:0000318"/>
    <property type="project" value="GO_Central"/>
</dbReference>
<evidence type="ECO:0000313" key="16">
    <source>
        <dbReference type="EnsemblMetazoa" id="XP_030854980"/>
    </source>
</evidence>
<dbReference type="RefSeq" id="XP_030854980.1">
    <property type="nucleotide sequence ID" value="XM_030999120.1"/>
</dbReference>
<evidence type="ECO:0000256" key="14">
    <source>
        <dbReference type="HAMAP-Rule" id="MF_03193"/>
    </source>
</evidence>
<dbReference type="EC" id="1.14.15.45" evidence="14"/>
<dbReference type="GO" id="GO:0005739">
    <property type="term" value="C:mitochondrion"/>
    <property type="evidence" value="ECO:0000318"/>
    <property type="project" value="GO_Central"/>
</dbReference>
<evidence type="ECO:0000256" key="11">
    <source>
        <dbReference type="ARBA" id="ARBA00023128"/>
    </source>
</evidence>
<reference evidence="17" key="1">
    <citation type="submission" date="2015-02" db="EMBL/GenBank/DDBJ databases">
        <title>Genome sequencing for Strongylocentrotus purpuratus.</title>
        <authorList>
            <person name="Murali S."/>
            <person name="Liu Y."/>
            <person name="Vee V."/>
            <person name="English A."/>
            <person name="Wang M."/>
            <person name="Skinner E."/>
            <person name="Han Y."/>
            <person name="Muzny D.M."/>
            <person name="Worley K.C."/>
            <person name="Gibbs R.A."/>
        </authorList>
    </citation>
    <scope>NUCLEOTIDE SEQUENCE</scope>
</reference>
<keyword evidence="9 14" id="KW-0503">Monooxygenase</keyword>
<accession>A0A7M7PSQ5</accession>
<comment type="similarity">
    <text evidence="2 14">Belongs to the UbiH/COQ6 family.</text>
</comment>
<comment type="pathway">
    <text evidence="14">Cofactor biosynthesis; ubiquinone biosynthesis.</text>
</comment>
<keyword evidence="4 14" id="KW-0831">Ubiquinone biosynthesis</keyword>
<dbReference type="EnsemblMetazoa" id="XM_030999120">
    <property type="protein sequence ID" value="XP_030854980"/>
    <property type="gene ID" value="LOC576995"/>
</dbReference>
<keyword evidence="3 14" id="KW-0285">Flavoprotein</keyword>
<dbReference type="InterPro" id="IPR010971">
    <property type="entry name" value="UbiH/COQ6"/>
</dbReference>
<dbReference type="GO" id="GO:0016491">
    <property type="term" value="F:oxidoreductase activity"/>
    <property type="evidence" value="ECO:0000318"/>
    <property type="project" value="GO_Central"/>
</dbReference>
<dbReference type="SUPFAM" id="SSF51905">
    <property type="entry name" value="FAD/NAD(P)-binding domain"/>
    <property type="match status" value="1"/>
</dbReference>